<name>A0A6B8KMI9_9HYPH</name>
<keyword evidence="2" id="KW-0614">Plasmid</keyword>
<organism evidence="2 3">
    <name type="scientific">Methylocystis heyeri</name>
    <dbReference type="NCBI Taxonomy" id="391905"/>
    <lineage>
        <taxon>Bacteria</taxon>
        <taxon>Pseudomonadati</taxon>
        <taxon>Pseudomonadota</taxon>
        <taxon>Alphaproteobacteria</taxon>
        <taxon>Hyphomicrobiales</taxon>
        <taxon>Methylocystaceae</taxon>
        <taxon>Methylocystis</taxon>
    </lineage>
</organism>
<feature type="compositionally biased region" description="Pro residues" evidence="1">
    <location>
        <begin position="87"/>
        <end position="97"/>
    </location>
</feature>
<dbReference type="RefSeq" id="WP_136498202.1">
    <property type="nucleotide sequence ID" value="NZ_CP046053.1"/>
</dbReference>
<dbReference type="AlphaFoldDB" id="A0A6B8KMI9"/>
<evidence type="ECO:0000313" key="2">
    <source>
        <dbReference type="EMBL" id="QGM48270.1"/>
    </source>
</evidence>
<dbReference type="KEGG" id="mhey:H2LOC_021020"/>
<feature type="region of interest" description="Disordered" evidence="1">
    <location>
        <begin position="17"/>
        <end position="154"/>
    </location>
</feature>
<dbReference type="EMBL" id="CP046053">
    <property type="protein sequence ID" value="QGM48270.1"/>
    <property type="molecule type" value="Genomic_DNA"/>
</dbReference>
<evidence type="ECO:0000256" key="1">
    <source>
        <dbReference type="SAM" id="MobiDB-lite"/>
    </source>
</evidence>
<evidence type="ECO:0000313" key="3">
    <source>
        <dbReference type="Proteomes" id="UP000309061"/>
    </source>
</evidence>
<reference evidence="2 3" key="1">
    <citation type="submission" date="2019-11" db="EMBL/GenBank/DDBJ databases">
        <title>The genome sequence of Methylocystis heyeri.</title>
        <authorList>
            <person name="Oshkin I.Y."/>
            <person name="Miroshnikov K."/>
            <person name="Dedysh S.N."/>
        </authorList>
    </citation>
    <scope>NUCLEOTIDE SEQUENCE [LARGE SCALE GENOMIC DNA]</scope>
    <source>
        <strain evidence="2 3">H2</strain>
        <plasmid evidence="2 3">unnamed1</plasmid>
    </source>
</reference>
<gene>
    <name evidence="2" type="ORF">H2LOC_021020</name>
</gene>
<feature type="compositionally biased region" description="Basic and acidic residues" evidence="1">
    <location>
        <begin position="52"/>
        <end position="67"/>
    </location>
</feature>
<dbReference type="Proteomes" id="UP000309061">
    <property type="component" value="Plasmid unnamed1"/>
</dbReference>
<geneLocation type="plasmid" evidence="2">
    <name>unnamed1</name>
</geneLocation>
<accession>A0A6B8KMI9</accession>
<keyword evidence="3" id="KW-1185">Reference proteome</keyword>
<protein>
    <submittedName>
        <fullName evidence="2">Uncharacterized protein</fullName>
    </submittedName>
</protein>
<sequence length="154" mass="16359">MILQKSGLQISVGTLKNYLSQSRRPAREIGLGVATARPKVKPQDGSMPQLKARADKPLGAPSEERRSLPAAPRPGTAAVERAAEQPAVPPMPKPPKPIGQARAGEAAESERREIPPMPKPPKPGAAARAENSGTEGGEVVPAWSFPLRRDRDTI</sequence>
<proteinExistence type="predicted"/>